<protein>
    <submittedName>
        <fullName evidence="2">Uncharacterized protein</fullName>
    </submittedName>
</protein>
<sequence length="95" mass="10433">MSRKTLAAGTKVRPEATTLPHANCGTKSSGSQLVGHAKQGQLRLICVFEVPLRIERPRDSNVLDTLRVFEMHCVFVLLSIAIFTWALAAVSLRTT</sequence>
<feature type="transmembrane region" description="Helical" evidence="1">
    <location>
        <begin position="73"/>
        <end position="92"/>
    </location>
</feature>
<proteinExistence type="predicted"/>
<reference evidence="2 3" key="1">
    <citation type="submission" date="2017-05" db="EMBL/GenBank/DDBJ databases">
        <authorList>
            <person name="Varghese N."/>
            <person name="Submissions S."/>
        </authorList>
    </citation>
    <scope>NUCLEOTIDE SEQUENCE [LARGE SCALE GENOMIC DNA]</scope>
    <source>
        <strain evidence="2 3">DSM 25457</strain>
    </source>
</reference>
<accession>A0ABY1PQX5</accession>
<evidence type="ECO:0000313" key="3">
    <source>
        <dbReference type="Proteomes" id="UP001158067"/>
    </source>
</evidence>
<gene>
    <name evidence="2" type="ORF">SAMN06265222_101603</name>
</gene>
<keyword evidence="1" id="KW-1133">Transmembrane helix</keyword>
<keyword evidence="1" id="KW-0472">Membrane</keyword>
<dbReference type="Proteomes" id="UP001158067">
    <property type="component" value="Unassembled WGS sequence"/>
</dbReference>
<name>A0ABY1PQX5_9BACT</name>
<dbReference type="EMBL" id="FXUG01000001">
    <property type="protein sequence ID" value="SMP41539.1"/>
    <property type="molecule type" value="Genomic_DNA"/>
</dbReference>
<evidence type="ECO:0000256" key="1">
    <source>
        <dbReference type="SAM" id="Phobius"/>
    </source>
</evidence>
<evidence type="ECO:0000313" key="2">
    <source>
        <dbReference type="EMBL" id="SMP41539.1"/>
    </source>
</evidence>
<organism evidence="2 3">
    <name type="scientific">Neorhodopirellula lusitana</name>
    <dbReference type="NCBI Taxonomy" id="445327"/>
    <lineage>
        <taxon>Bacteria</taxon>
        <taxon>Pseudomonadati</taxon>
        <taxon>Planctomycetota</taxon>
        <taxon>Planctomycetia</taxon>
        <taxon>Pirellulales</taxon>
        <taxon>Pirellulaceae</taxon>
        <taxon>Neorhodopirellula</taxon>
    </lineage>
</organism>
<comment type="caution">
    <text evidence="2">The sequence shown here is derived from an EMBL/GenBank/DDBJ whole genome shotgun (WGS) entry which is preliminary data.</text>
</comment>
<keyword evidence="1" id="KW-0812">Transmembrane</keyword>
<keyword evidence="3" id="KW-1185">Reference proteome</keyword>